<dbReference type="InterPro" id="IPR023211">
    <property type="entry name" value="DNA_pol_palm_dom_sf"/>
</dbReference>
<keyword evidence="20" id="KW-1185">Reference proteome</keyword>
<dbReference type="InterPro" id="IPR013697">
    <property type="entry name" value="DNA_pol_e_suA_C"/>
</dbReference>
<dbReference type="InterPro" id="IPR006133">
    <property type="entry name" value="DNA-dir_DNA_pol_B_exonuc"/>
</dbReference>
<evidence type="ECO:0000256" key="15">
    <source>
        <dbReference type="ARBA" id="ARBA00049244"/>
    </source>
</evidence>
<dbReference type="GO" id="GO:0045004">
    <property type="term" value="P:DNA replication proofreading"/>
    <property type="evidence" value="ECO:0007669"/>
    <property type="project" value="TreeGrafter"/>
</dbReference>
<dbReference type="EC" id="2.7.7.7" evidence="16"/>
<evidence type="ECO:0000256" key="2">
    <source>
        <dbReference type="ARBA" id="ARBA00005755"/>
    </source>
</evidence>
<keyword evidence="7 16" id="KW-0479">Metal-binding</keyword>
<keyword evidence="8 16" id="KW-0863">Zinc-finger</keyword>
<dbReference type="EMBL" id="LT553503">
    <property type="protein sequence ID" value="SAM01088.1"/>
    <property type="molecule type" value="Genomic_DNA"/>
</dbReference>
<keyword evidence="11 16" id="KW-0408">Iron</keyword>
<keyword evidence="14 16" id="KW-0539">Nucleus</keyword>
<dbReference type="GO" id="GO:0003677">
    <property type="term" value="F:DNA binding"/>
    <property type="evidence" value="ECO:0007669"/>
    <property type="project" value="UniProtKB-KW"/>
</dbReference>
<dbReference type="GO" id="GO:0006272">
    <property type="term" value="P:leading strand elongation"/>
    <property type="evidence" value="ECO:0007669"/>
    <property type="project" value="TreeGrafter"/>
</dbReference>
<evidence type="ECO:0000256" key="9">
    <source>
        <dbReference type="ARBA" id="ARBA00022833"/>
    </source>
</evidence>
<dbReference type="Gene3D" id="3.30.342.10">
    <property type="entry name" value="DNA Polymerase, chain B, domain 1"/>
    <property type="match status" value="1"/>
</dbReference>
<evidence type="ECO:0000256" key="11">
    <source>
        <dbReference type="ARBA" id="ARBA00023004"/>
    </source>
</evidence>
<evidence type="ECO:0000256" key="1">
    <source>
        <dbReference type="ARBA" id="ARBA00004123"/>
    </source>
</evidence>
<dbReference type="GO" id="GO:0008270">
    <property type="term" value="F:zinc ion binding"/>
    <property type="evidence" value="ECO:0007669"/>
    <property type="project" value="UniProtKB-KW"/>
</dbReference>
<evidence type="ECO:0000256" key="7">
    <source>
        <dbReference type="ARBA" id="ARBA00022723"/>
    </source>
</evidence>
<dbReference type="Gene3D" id="3.90.1600.10">
    <property type="entry name" value="Palm domain of DNA polymerase"/>
    <property type="match status" value="1"/>
</dbReference>
<dbReference type="SUPFAM" id="SSF53098">
    <property type="entry name" value="Ribonuclease H-like"/>
    <property type="match status" value="1"/>
</dbReference>
<dbReference type="FunCoup" id="A0A168NS23">
    <property type="interactions" value="419"/>
</dbReference>
<dbReference type="InterPro" id="IPR042087">
    <property type="entry name" value="DNA_pol_B_thumb"/>
</dbReference>
<proteinExistence type="inferred from homology"/>
<dbReference type="InterPro" id="IPR036397">
    <property type="entry name" value="RNaseH_sf"/>
</dbReference>
<keyword evidence="10 16" id="KW-0239">DNA-directed DNA polymerase</keyword>
<evidence type="ECO:0000256" key="5">
    <source>
        <dbReference type="ARBA" id="ARBA00022695"/>
    </source>
</evidence>
<evidence type="ECO:0000313" key="20">
    <source>
        <dbReference type="Proteomes" id="UP000078561"/>
    </source>
</evidence>
<feature type="region of interest" description="Disordered" evidence="17">
    <location>
        <begin position="1255"/>
        <end position="1276"/>
    </location>
</feature>
<dbReference type="Pfam" id="PF22634">
    <property type="entry name" value="POL2_thumb"/>
    <property type="match status" value="1"/>
</dbReference>
<dbReference type="InterPro" id="IPR006172">
    <property type="entry name" value="DNA-dir_DNA_pol_B"/>
</dbReference>
<dbReference type="GO" id="GO:0006297">
    <property type="term" value="P:nucleotide-excision repair, DNA gap filling"/>
    <property type="evidence" value="ECO:0007669"/>
    <property type="project" value="TreeGrafter"/>
</dbReference>
<evidence type="ECO:0000256" key="14">
    <source>
        <dbReference type="ARBA" id="ARBA00023242"/>
    </source>
</evidence>
<comment type="subcellular location">
    <subcellularLocation>
        <location evidence="1 16">Nucleus</location>
    </subcellularLocation>
</comment>
<dbReference type="GO" id="GO:0006287">
    <property type="term" value="P:base-excision repair, gap-filling"/>
    <property type="evidence" value="ECO:0007669"/>
    <property type="project" value="TreeGrafter"/>
</dbReference>
<dbReference type="Pfam" id="PF03104">
    <property type="entry name" value="DNA_pol_B_exo1"/>
    <property type="match status" value="1"/>
</dbReference>
<dbReference type="GO" id="GO:0000166">
    <property type="term" value="F:nucleotide binding"/>
    <property type="evidence" value="ECO:0007669"/>
    <property type="project" value="InterPro"/>
</dbReference>
<dbReference type="Pfam" id="PF22912">
    <property type="entry name" value="zf-DPOE"/>
    <property type="match status" value="1"/>
</dbReference>
<dbReference type="SMART" id="SM00486">
    <property type="entry name" value="POLBc"/>
    <property type="match status" value="1"/>
</dbReference>
<dbReference type="InterPro" id="IPR054475">
    <property type="entry name" value="Znf-DPOE"/>
</dbReference>
<sequence>MAARPEFGVSSSKFSSRGNKRTARFGSTHLNSSIKQYGLPSNSVDAPTNVDQRFEDIQALDELESRFGFDRYEGGPERLGWLINMHATLIMDEDWSGGYAGVDYYFIAENGQTFKTTLRYSPYFYIGCKTGTETEVEEYLRRRFETTIEKMTRLEMDDLKQQNHLIGNTRMLIKLCFRNVSDLLSVRKVLLPVVKKNQKKTEAIDTYAEVVNEANHISYEREPSSAIMSSRKNPQETLDNIIDIREYDIPYYVRLAIDLDIRVGLWYTAKVYSNGSATITRRPDLVHRPDPVVFAFDIETTKLPLKFPDAAIDSIMMISYMIEGRGYLITNRDIVSQDIEDFEYTPKPEFEGPFTIFNEADEYAVLRRFFEHIQEAKPTIFVTYNGDFFDWPFVEARAKVHGMDMYQEIGVYKDEEDEYKCKHASHMDAFRWVKRDSYLPQGSQGLKAVTTAKLGYNPMELDPEDMTRFAAEQPQTLAQYSVSDAVATFYLYMKYVHPFIFSLCNIIPLVPDEVLRKGSGTLCELLLMVEAYKVNVIMPNKHIEETDQFYQGHKVENQTYVGGHVEALEAGVFRSDIATDFKTDPTAAQQLIDQLDDALKFTIQVEEKKNLADVTNYDEVYNDIKGQLEQLRDVPVRKETPLIYHLDVAAMYPNIILTNRLQPDAMIDESTCATCEFNVPDKQCDRRMTWTWRGEYSPAKRNEYRMIEHQLSIETFPPKVPNGAPRTWHSLTDGERQSLVSKRLNEYAKKVYKKVRETKTEERESIICQRENPFYIETVRAFRDRRYEYKGLHKVWKQNLDKAAEEGAITKVAEAKNMIVLYDSLQLAHKCILNSFYGYVMRKGARWHSLEMAGIVCLTGSKIIQMARQLVERIGRPLELDTDGIWCILPESFPETFTFTLNNGKKFRIDYPCTMLNHLVHAQFTNHQYQTLVDDKTMEYTTHSENSIFFEIDGPYRAMILPSSTMEDKLLKKRYAVFNKDGSLAELKGFEVKRRGELKLIKIFQSELFKVFLDGGTLEECYQAVAKVANQWLDVLYSKGVELQDDELFELISENRSMSRTLEEYGTQKSTSISTAKRLAEFLGDQMVKDKGLACKFVISARPYDLPVSERAIPVAIFSAEPSVKKHYLRKWLKDDSMTTFDIRDILDWKYYLERFGSVIQKLITIPAAMQKVRNPIPRVAHPDWLFKRISDKDDKMKQHRITDMFSKQPLSSSLDELSGIGLLGDGGDNDVEMGDIEELNVGGGGINSNFLPKSAKVTKRKQKNHSGDGDSMDIDGELAEEDLPENMPDMMVDYQGWLAYEKRKWKRQRLTRQVRRQNLGHVGKDSNNLGGFFRRQTGSLVSSPWQIVQIADTDVPGEFKMWVLIGDQFYGIRLSVPRVFYVNSYEEAPQAITSQDLPCTIEKCVRTLPRSHRCLNLFRMTMAETVYQDERKTFSTIFNHPTTEGVYETQVPLSIRAILQLGSICQVDKLKVDARTRLEDIFMLDQLKPRDDLKSGYFERPDRFHYVYLYHVTSDSRHFFALVGASLDQSHIFLVGVDPRAKQMPNINKLYLDKYQQVMPNNESQTVKVKDSMDFATTYHKTELDAFKAINKHLLQLNERKQGPTILVINSPRQANYLAQKVSAINSFPFVTVPSHQQDNQFDLLNWLTPVCKQMLAYYMYLGSWLDERFNQSRYTNVPFCNIPNDPYLFMADFIFAKQLISNDMLLWWSSAQKPDLGGRENDENATPANELINNEINNPGTYETVCVELDILRLCLNTLIMAPVVNEVEGVAATVGFDNTTLTLDEYSKGVVKHTSAFGDATISSKTFTVLRAMVQQWFQEVMAHNNSMSVLLQDTLLRWLLSPHSNLYDPCLYGLVQGMMKKVFMQLVAEFRRLGAKVVFANFRRIIIATSKESMDGAIAYWQYLSRSIQRKQVLEVLELKKVNYWQVLVWMDEMNYGGFLANEVLPLGQQPAPSQGHVVTMRWNICDYLAPAIQEQFKISVAQFIQKLLLIKEKYPRDIKYQINQQKQHDDSIPDPRNEQKRRYIRQTVMREVLQWLPKLMKQQEQALGEKDNPDMVFPRLAGSHLKMTNPALEFVKSLAAVLSLDPLLDDEVRVLKRNALEIVGDGAISEFSSEAQFQNPCEFLKLNEVVCAYCGYTEDLDICRDHHLMKRPGQHNQASVWRCRGCKVAYNKNLIEESMITQVNRWMMMYQLQDLMCQRCHSVKRENLLRQCDKCGSDYVTVQSKQDVMRKLKVFGNVANDQQLSLLQNIIQWTMERI</sequence>
<dbReference type="GO" id="GO:0051539">
    <property type="term" value="F:4 iron, 4 sulfur cluster binding"/>
    <property type="evidence" value="ECO:0007669"/>
    <property type="project" value="UniProtKB-KW"/>
</dbReference>
<keyword evidence="4 16" id="KW-0808">Transferase</keyword>
<evidence type="ECO:0000259" key="18">
    <source>
        <dbReference type="SMART" id="SM01159"/>
    </source>
</evidence>
<evidence type="ECO:0000256" key="3">
    <source>
        <dbReference type="ARBA" id="ARBA00022485"/>
    </source>
</evidence>
<accession>A0A168NS23</accession>
<organism evidence="19">
    <name type="scientific">Absidia glauca</name>
    <name type="common">Pin mould</name>
    <dbReference type="NCBI Taxonomy" id="4829"/>
    <lineage>
        <taxon>Eukaryota</taxon>
        <taxon>Fungi</taxon>
        <taxon>Fungi incertae sedis</taxon>
        <taxon>Mucoromycota</taxon>
        <taxon>Mucoromycotina</taxon>
        <taxon>Mucoromycetes</taxon>
        <taxon>Mucorales</taxon>
        <taxon>Cunninghamellaceae</taxon>
        <taxon>Absidia</taxon>
    </lineage>
</organism>
<dbReference type="PANTHER" id="PTHR10670:SF0">
    <property type="entry name" value="DNA POLYMERASE EPSILON CATALYTIC SUBUNIT A"/>
    <property type="match status" value="1"/>
</dbReference>
<evidence type="ECO:0000256" key="12">
    <source>
        <dbReference type="ARBA" id="ARBA00023014"/>
    </source>
</evidence>
<evidence type="ECO:0000256" key="17">
    <source>
        <dbReference type="SAM" id="MobiDB-lite"/>
    </source>
</evidence>
<dbReference type="SMART" id="SM01159">
    <property type="entry name" value="DUF1744"/>
    <property type="match status" value="1"/>
</dbReference>
<evidence type="ECO:0000256" key="4">
    <source>
        <dbReference type="ARBA" id="ARBA00022679"/>
    </source>
</evidence>
<feature type="domain" description="DNA polymerase epsilon catalytic subunit A C-terminal" evidence="18">
    <location>
        <begin position="1547"/>
        <end position="1943"/>
    </location>
</feature>
<evidence type="ECO:0000256" key="13">
    <source>
        <dbReference type="ARBA" id="ARBA00023125"/>
    </source>
</evidence>
<dbReference type="OrthoDB" id="10060449at2759"/>
<evidence type="ECO:0000313" key="19">
    <source>
        <dbReference type="EMBL" id="SAM01088.1"/>
    </source>
</evidence>
<keyword evidence="12 16" id="KW-0411">Iron-sulfur</keyword>
<dbReference type="GO" id="GO:0003887">
    <property type="term" value="F:DNA-directed DNA polymerase activity"/>
    <property type="evidence" value="ECO:0007669"/>
    <property type="project" value="UniProtKB-KW"/>
</dbReference>
<evidence type="ECO:0000256" key="8">
    <source>
        <dbReference type="ARBA" id="ARBA00022771"/>
    </source>
</evidence>
<dbReference type="CDD" id="cd05535">
    <property type="entry name" value="POLBc_epsilon"/>
    <property type="match status" value="1"/>
</dbReference>
<keyword evidence="3 16" id="KW-0004">4Fe-4S</keyword>
<dbReference type="FunFam" id="1.10.132.60:FF:000002">
    <property type="entry name" value="DNA polymerase epsilon catalytic subunit"/>
    <property type="match status" value="1"/>
</dbReference>
<feature type="region of interest" description="Disordered" evidence="17">
    <location>
        <begin position="1"/>
        <end position="25"/>
    </location>
</feature>
<dbReference type="SUPFAM" id="SSF56672">
    <property type="entry name" value="DNA/RNA polymerases"/>
    <property type="match status" value="1"/>
</dbReference>
<dbReference type="InterPro" id="IPR055191">
    <property type="entry name" value="POL2_thumb"/>
</dbReference>
<dbReference type="InterPro" id="IPR029703">
    <property type="entry name" value="POL2"/>
</dbReference>
<reference evidence="19" key="1">
    <citation type="submission" date="2016-04" db="EMBL/GenBank/DDBJ databases">
        <authorList>
            <person name="Evans L.H."/>
            <person name="Alamgir A."/>
            <person name="Owens N."/>
            <person name="Weber N.D."/>
            <person name="Virtaneva K."/>
            <person name="Barbian K."/>
            <person name="Babar A."/>
            <person name="Rosenke K."/>
        </authorList>
    </citation>
    <scope>NUCLEOTIDE SEQUENCE [LARGE SCALE GENOMIC DNA]</scope>
    <source>
        <strain evidence="19">CBS 101.48</strain>
    </source>
</reference>
<comment type="function">
    <text evidence="16">DNA polymerase II participates in chromosomal DNA replication.</text>
</comment>
<name>A0A168NS23_ABSGL</name>
<comment type="similarity">
    <text evidence="2 16">Belongs to the DNA polymerase type-B family.</text>
</comment>
<dbReference type="OMA" id="MLDQCRY"/>
<dbReference type="Pfam" id="PF23250">
    <property type="entry name" value="zf_DPOE_2"/>
    <property type="match status" value="1"/>
</dbReference>
<dbReference type="GO" id="GO:0008622">
    <property type="term" value="C:epsilon DNA polymerase complex"/>
    <property type="evidence" value="ECO:0007669"/>
    <property type="project" value="InterPro"/>
</dbReference>
<gene>
    <name evidence="19" type="primary">ABSGL_06825.1 scaffold 8678</name>
</gene>
<dbReference type="InterPro" id="IPR012337">
    <property type="entry name" value="RNaseH-like_sf"/>
</dbReference>
<dbReference type="Pfam" id="PF08490">
    <property type="entry name" value="DUF1744"/>
    <property type="match status" value="1"/>
</dbReference>
<dbReference type="PANTHER" id="PTHR10670">
    <property type="entry name" value="DNA POLYMERASE EPSILON CATALYTIC SUBUNIT A"/>
    <property type="match status" value="1"/>
</dbReference>
<dbReference type="InParanoid" id="A0A168NS23"/>
<comment type="cofactor">
    <cofactor evidence="16">
        <name>[4Fe-4S] cluster</name>
        <dbReference type="ChEBI" id="CHEBI:49883"/>
    </cofactor>
</comment>
<dbReference type="Gene3D" id="3.30.420.10">
    <property type="entry name" value="Ribonuclease H-like superfamily/Ribonuclease H"/>
    <property type="match status" value="1"/>
</dbReference>
<dbReference type="InterPro" id="IPR043502">
    <property type="entry name" value="DNA/RNA_pol_sf"/>
</dbReference>
<keyword evidence="6 16" id="KW-0235">DNA replication</keyword>
<dbReference type="GO" id="GO:0000278">
    <property type="term" value="P:mitotic cell cycle"/>
    <property type="evidence" value="ECO:0007669"/>
    <property type="project" value="TreeGrafter"/>
</dbReference>
<evidence type="ECO:0000256" key="16">
    <source>
        <dbReference type="RuleBase" id="RU365029"/>
    </source>
</evidence>
<dbReference type="CDD" id="cd05779">
    <property type="entry name" value="DNA_polB_epsilon_exo"/>
    <property type="match status" value="1"/>
</dbReference>
<comment type="catalytic activity">
    <reaction evidence="15 16">
        <text>DNA(n) + a 2'-deoxyribonucleoside 5'-triphosphate = DNA(n+1) + diphosphate</text>
        <dbReference type="Rhea" id="RHEA:22508"/>
        <dbReference type="Rhea" id="RHEA-COMP:17339"/>
        <dbReference type="Rhea" id="RHEA-COMP:17340"/>
        <dbReference type="ChEBI" id="CHEBI:33019"/>
        <dbReference type="ChEBI" id="CHEBI:61560"/>
        <dbReference type="ChEBI" id="CHEBI:173112"/>
        <dbReference type="EC" id="2.7.7.7"/>
    </reaction>
</comment>
<dbReference type="STRING" id="4829.A0A168NS23"/>
<dbReference type="GO" id="GO:0008310">
    <property type="term" value="F:single-stranded DNA 3'-5' DNA exonuclease activity"/>
    <property type="evidence" value="ECO:0007669"/>
    <property type="project" value="TreeGrafter"/>
</dbReference>
<dbReference type="FunFam" id="3.30.420.10:FF:000010">
    <property type="entry name" value="DNA polymerase epsilon catalytic subunit"/>
    <property type="match status" value="1"/>
</dbReference>
<keyword evidence="13 16" id="KW-0238">DNA-binding</keyword>
<keyword evidence="9 16" id="KW-0862">Zinc</keyword>
<dbReference type="FunFam" id="3.90.1600.10:FF:000006">
    <property type="entry name" value="DNA polymerase epsilon catalytic subunit"/>
    <property type="match status" value="1"/>
</dbReference>
<protein>
    <recommendedName>
        <fullName evidence="16">DNA polymerase epsilon catalytic subunit</fullName>
        <ecNumber evidence="16">2.7.7.7</ecNumber>
    </recommendedName>
</protein>
<dbReference type="Proteomes" id="UP000078561">
    <property type="component" value="Unassembled WGS sequence"/>
</dbReference>
<dbReference type="Gene3D" id="1.10.132.60">
    <property type="entry name" value="DNA polymerase family B, C-terminal domain"/>
    <property type="match status" value="1"/>
</dbReference>
<evidence type="ECO:0000256" key="10">
    <source>
        <dbReference type="ARBA" id="ARBA00022932"/>
    </source>
</evidence>
<keyword evidence="5 16" id="KW-0548">Nucleotidyltransferase</keyword>
<evidence type="ECO:0000256" key="6">
    <source>
        <dbReference type="ARBA" id="ARBA00022705"/>
    </source>
</evidence>